<keyword evidence="2" id="KW-0597">Phosphoprotein</keyword>
<dbReference type="Gene3D" id="3.40.50.720">
    <property type="entry name" value="NAD(P)-binding Rossmann-like Domain"/>
    <property type="match status" value="1"/>
</dbReference>
<dbReference type="Gene3D" id="3.40.50.12780">
    <property type="entry name" value="N-terminal domain of ligase-like"/>
    <property type="match status" value="1"/>
</dbReference>
<dbReference type="PROSITE" id="PS00455">
    <property type="entry name" value="AMP_BINDING"/>
    <property type="match status" value="1"/>
</dbReference>
<dbReference type="OrthoDB" id="429813at2759"/>
<evidence type="ECO:0000313" key="6">
    <source>
        <dbReference type="Proteomes" id="UP000053257"/>
    </source>
</evidence>
<proteinExistence type="predicted"/>
<keyword evidence="6" id="KW-1185">Reference proteome</keyword>
<gene>
    <name evidence="5" type="ORF">PHLGIDRAFT_371020</name>
</gene>
<dbReference type="GO" id="GO:0031177">
    <property type="term" value="F:phosphopantetheine binding"/>
    <property type="evidence" value="ECO:0007669"/>
    <property type="project" value="InterPro"/>
</dbReference>
<feature type="domain" description="Polyketide synthase-like phosphopantetheine-binding" evidence="4">
    <location>
        <begin position="573"/>
        <end position="655"/>
    </location>
</feature>
<organism evidence="5 6">
    <name type="scientific">Phlebiopsis gigantea (strain 11061_1 CR5-6)</name>
    <name type="common">White-rot fungus</name>
    <name type="synonym">Peniophora gigantea</name>
    <dbReference type="NCBI Taxonomy" id="745531"/>
    <lineage>
        <taxon>Eukaryota</taxon>
        <taxon>Fungi</taxon>
        <taxon>Dikarya</taxon>
        <taxon>Basidiomycota</taxon>
        <taxon>Agaricomycotina</taxon>
        <taxon>Agaricomycetes</taxon>
        <taxon>Polyporales</taxon>
        <taxon>Phanerochaetaceae</taxon>
        <taxon>Phlebiopsis</taxon>
    </lineage>
</organism>
<dbReference type="SUPFAM" id="SSF47336">
    <property type="entry name" value="ACP-like"/>
    <property type="match status" value="1"/>
</dbReference>
<name>A0A0C3P2P5_PHLG1</name>
<feature type="domain" description="Ketoreductase" evidence="3">
    <location>
        <begin position="699"/>
        <end position="909"/>
    </location>
</feature>
<dbReference type="Gene3D" id="1.10.1200.10">
    <property type="entry name" value="ACP-like"/>
    <property type="match status" value="1"/>
</dbReference>
<dbReference type="Pfam" id="PF07993">
    <property type="entry name" value="NAD_binding_4"/>
    <property type="match status" value="1"/>
</dbReference>
<evidence type="ECO:0000259" key="4">
    <source>
        <dbReference type="SMART" id="SM00823"/>
    </source>
</evidence>
<dbReference type="InterPro" id="IPR042099">
    <property type="entry name" value="ANL_N_sf"/>
</dbReference>
<evidence type="ECO:0000256" key="1">
    <source>
        <dbReference type="ARBA" id="ARBA00022450"/>
    </source>
</evidence>
<dbReference type="InterPro" id="IPR036736">
    <property type="entry name" value="ACP-like_sf"/>
</dbReference>
<dbReference type="InterPro" id="IPR057326">
    <property type="entry name" value="KR_dom"/>
</dbReference>
<dbReference type="SMART" id="SM00823">
    <property type="entry name" value="PKS_PP"/>
    <property type="match status" value="1"/>
</dbReference>
<protein>
    <submittedName>
        <fullName evidence="5">Uncharacterized protein</fullName>
    </submittedName>
</protein>
<dbReference type="SUPFAM" id="SSF51735">
    <property type="entry name" value="NAD(P)-binding Rossmann-fold domains"/>
    <property type="match status" value="1"/>
</dbReference>
<keyword evidence="1" id="KW-0596">Phosphopantetheine</keyword>
<evidence type="ECO:0000256" key="2">
    <source>
        <dbReference type="ARBA" id="ARBA00022553"/>
    </source>
</evidence>
<dbReference type="InterPro" id="IPR020845">
    <property type="entry name" value="AMP-binding_CS"/>
</dbReference>
<sequence length="1071" mass="116061">MEDTLPPLDGSLPTIPDVADYVASRSPDRPWFVFPSKDDPKESAQISCAEMVEASHRIAHILRPGRKGPEREVIALLLNTDTVLYAAVLLGLLRAGFVPYPMSPRNSVQGVVHMLEATSCTRIMGQGSTSSLVYHAQAEMAAKGVDVRVDSLPGLENAFPAFCGQPKTELQPYPPAPAPVNMDDPSMYMHSSGSTGFPKSIHFTYRRVLEWMNHNTFGAVRGLRFGAMGMPTFHTMGMLLHLAYPLSTGNEVVVYTPQHPAPPVIAHPQSTYAVCKAMRCDALMALPSFVEAWAHDTEATTYLKALTILIYGGGPLAHSVGARLVDAGVHLANGYGGTEFGSPMLPWDRVPRSSGAPDGDWYWFRVAPVANVRFEPQGDGQFELVVVETDGYHLAVHNVPGEKAYATADLFEPHPTKAGLWKIVGRKDDVITLSTGEKVVPIPQEGIISAGHGVAGCLMFGREREQPGIIVEPMPEDAIDPDDQMALGRLRNKLWPLVEKANEVAPAFAKIFKEMIIVADLDKPLPRSAKGNVSRKLALQLYAEEIDKLYETVAESTNVKGIEPPLAWDVEQLEPWLVEQATSLVEREKSITVDGDLFQQGFDSLSATFFRNRIIGALRASEDPDLRLAARNVSANVVFEHPTITRLARAVHAAVSPSAHQHKEDALGARVAEIEALVARYTADMPAPKGKAVEFAGPSVVLLTGATGNIGSHILAGLLAEARVVRVYALNRPSADPMARLRGAFTERGLPVGLLEDQRLVVLSGEIPQDCFGLEKELYHEVLMSVTHVIHNAWTVNFNLALRSFEDQIAGVRKLVDISASADHPMQLLVTSSIGAVDRWDPKDGPVPEHALTDPIVAAGAGYGSSKYVVEQILGAASACGIAATAVRMGQACGPKATGAWGTTEWMPIMVKSGLALGCLPAVRGPVAWMPLDVIGNAYVDWVLSPQALPSLVNVVHPHPTSWDVILKGLSEELGDAVSVVSFQEWAKKLDERAVNPTAQDISDIPALKLLDFFRGLARAELTDSGGAMKLAYETAELLRSSSAMRELEPMSEDHAKAWVRYWRSKGFISN</sequence>
<dbReference type="SUPFAM" id="SSF56801">
    <property type="entry name" value="Acetyl-CoA synthetase-like"/>
    <property type="match status" value="1"/>
</dbReference>
<reference evidence="5 6" key="1">
    <citation type="journal article" date="2014" name="PLoS Genet.">
        <title>Analysis of the Phlebiopsis gigantea genome, transcriptome and secretome provides insight into its pioneer colonization strategies of wood.</title>
        <authorList>
            <person name="Hori C."/>
            <person name="Ishida T."/>
            <person name="Igarashi K."/>
            <person name="Samejima M."/>
            <person name="Suzuki H."/>
            <person name="Master E."/>
            <person name="Ferreira P."/>
            <person name="Ruiz-Duenas F.J."/>
            <person name="Held B."/>
            <person name="Canessa P."/>
            <person name="Larrondo L.F."/>
            <person name="Schmoll M."/>
            <person name="Druzhinina I.S."/>
            <person name="Kubicek C.P."/>
            <person name="Gaskell J.A."/>
            <person name="Kersten P."/>
            <person name="St John F."/>
            <person name="Glasner J."/>
            <person name="Sabat G."/>
            <person name="Splinter BonDurant S."/>
            <person name="Syed K."/>
            <person name="Yadav J."/>
            <person name="Mgbeahuruike A.C."/>
            <person name="Kovalchuk A."/>
            <person name="Asiegbu F.O."/>
            <person name="Lackner G."/>
            <person name="Hoffmeister D."/>
            <person name="Rencoret J."/>
            <person name="Gutierrez A."/>
            <person name="Sun H."/>
            <person name="Lindquist E."/>
            <person name="Barry K."/>
            <person name="Riley R."/>
            <person name="Grigoriev I.V."/>
            <person name="Henrissat B."/>
            <person name="Kues U."/>
            <person name="Berka R.M."/>
            <person name="Martinez A.T."/>
            <person name="Covert S.F."/>
            <person name="Blanchette R.A."/>
            <person name="Cullen D."/>
        </authorList>
    </citation>
    <scope>NUCLEOTIDE SEQUENCE [LARGE SCALE GENOMIC DNA]</scope>
    <source>
        <strain evidence="5 6">11061_1 CR5-6</strain>
    </source>
</reference>
<evidence type="ECO:0000259" key="3">
    <source>
        <dbReference type="SMART" id="SM00822"/>
    </source>
</evidence>
<dbReference type="PANTHER" id="PTHR43439:SF2">
    <property type="entry name" value="ENZYME, PUTATIVE (JCVI)-RELATED"/>
    <property type="match status" value="1"/>
</dbReference>
<dbReference type="SMART" id="SM00822">
    <property type="entry name" value="PKS_KR"/>
    <property type="match status" value="1"/>
</dbReference>
<accession>A0A0C3P2P5</accession>
<dbReference type="Pfam" id="PF00501">
    <property type="entry name" value="AMP-binding"/>
    <property type="match status" value="1"/>
</dbReference>
<dbReference type="InterPro" id="IPR020806">
    <property type="entry name" value="PKS_PP-bd"/>
</dbReference>
<dbReference type="PANTHER" id="PTHR43439">
    <property type="entry name" value="PHENYLACETATE-COENZYME A LIGASE"/>
    <property type="match status" value="1"/>
</dbReference>
<evidence type="ECO:0000313" key="5">
    <source>
        <dbReference type="EMBL" id="KIP12189.1"/>
    </source>
</evidence>
<dbReference type="HOGENOM" id="CLU_002220_1_0_1"/>
<dbReference type="STRING" id="745531.A0A0C3P2P5"/>
<dbReference type="Pfam" id="PF23562">
    <property type="entry name" value="AMP-binding_C_3"/>
    <property type="match status" value="1"/>
</dbReference>
<dbReference type="InterPro" id="IPR013120">
    <property type="entry name" value="FAR_NAD-bd"/>
</dbReference>
<dbReference type="EMBL" id="KN840441">
    <property type="protein sequence ID" value="KIP12189.1"/>
    <property type="molecule type" value="Genomic_DNA"/>
</dbReference>
<dbReference type="InterPro" id="IPR036291">
    <property type="entry name" value="NAD(P)-bd_dom_sf"/>
</dbReference>
<dbReference type="AlphaFoldDB" id="A0A0C3P2P5"/>
<dbReference type="InterPro" id="IPR051414">
    <property type="entry name" value="Adenylate-forming_Reductase"/>
</dbReference>
<dbReference type="Proteomes" id="UP000053257">
    <property type="component" value="Unassembled WGS sequence"/>
</dbReference>
<dbReference type="InterPro" id="IPR000873">
    <property type="entry name" value="AMP-dep_synth/lig_dom"/>
</dbReference>